<feature type="non-terminal residue" evidence="1">
    <location>
        <position position="1"/>
    </location>
</feature>
<evidence type="ECO:0000313" key="1">
    <source>
        <dbReference type="EMBL" id="NXG69085.1"/>
    </source>
</evidence>
<dbReference type="EMBL" id="VWZK01002061">
    <property type="protein sequence ID" value="NXG69085.1"/>
    <property type="molecule type" value="Genomic_DNA"/>
</dbReference>
<evidence type="ECO:0000313" key="2">
    <source>
        <dbReference type="Proteomes" id="UP000578343"/>
    </source>
</evidence>
<dbReference type="AlphaFoldDB" id="A0A7K9DZD4"/>
<proteinExistence type="predicted"/>
<organism evidence="1 2">
    <name type="scientific">Baryphthengus martii</name>
    <name type="common">Rufous motmot</name>
    <dbReference type="NCBI Taxonomy" id="176943"/>
    <lineage>
        <taxon>Eukaryota</taxon>
        <taxon>Metazoa</taxon>
        <taxon>Chordata</taxon>
        <taxon>Craniata</taxon>
        <taxon>Vertebrata</taxon>
        <taxon>Euteleostomi</taxon>
        <taxon>Archelosauria</taxon>
        <taxon>Archosauria</taxon>
        <taxon>Dinosauria</taxon>
        <taxon>Saurischia</taxon>
        <taxon>Theropoda</taxon>
        <taxon>Coelurosauria</taxon>
        <taxon>Aves</taxon>
        <taxon>Neognathae</taxon>
        <taxon>Neoaves</taxon>
        <taxon>Telluraves</taxon>
        <taxon>Coraciimorphae</taxon>
        <taxon>Coraciiformes</taxon>
        <taxon>Momotidae</taxon>
        <taxon>Baryphthengus</taxon>
    </lineage>
</organism>
<reference evidence="1 2" key="1">
    <citation type="submission" date="2019-09" db="EMBL/GenBank/DDBJ databases">
        <title>Bird 10,000 Genomes (B10K) Project - Family phase.</title>
        <authorList>
            <person name="Zhang G."/>
        </authorList>
    </citation>
    <scope>NUCLEOTIDE SEQUENCE [LARGE SCALE GENOMIC DNA]</scope>
    <source>
        <strain evidence="1">B10K-DU-001-21</strain>
        <tissue evidence="1">Muscle</tissue>
    </source>
</reference>
<gene>
    <name evidence="1" type="primary">Abca13_1</name>
    <name evidence="1" type="ORF">BARMAR_R10733</name>
</gene>
<feature type="non-terminal residue" evidence="1">
    <location>
        <position position="620"/>
    </location>
</feature>
<dbReference type="Proteomes" id="UP000578343">
    <property type="component" value="Unassembled WGS sequence"/>
</dbReference>
<name>A0A7K9DZD4_BARMA</name>
<sequence>LKHVIALVHNMQNMDVEFLISQLKQVQRSLDNFFKNTRPLYIENSELGMLADWWDTFENNLCNWNLTTFWQMRQLFEHDELYDVEEMFHLLLDVISLTERLAHRNITEALTEVYAFILTQEEKMPIFTEEEFSNQVESLLMLLETLTNMPEPSEVSVCSSAAFCWTLTTATPQSDPTFKPCNFVHSNYTLSYNAVIEVIKEIKIITLEDSSSCIMEDFQTDITRNLTCFFHQIQEWNSILLKFSELRHVNDSVLKELLDFWNKLSLYIVPLQVNNTYSINCSSTMKRQWALQIVERLGSMPVAEMEMAKGIFEELDDLYGDPNWNRHSRTSLIKTLLSNVKNMTSEVSGLLDTEAVVSFLSAIHPLITLSPVGNQTYSMLMQLLALNGHSNISESFENFWFPLAANIEDLLMNFDVRRLLAVLEQEFQLLRLATGQSSSTALDVLIQQFNTSSVDAMLRSFEDIQEIVNSFLCKCNNTNYSEIMHVLILLMANESSSNDLLLVVKDIIDFLKLFQSKSKEDYTDMIFVDGHLSREKLNNTHTVNSVLLNSLLHIIADLAVIEETLHKNNIELQIVDFIDSFFENAKYRGVSTQSQNRTLEITQEILQMIFQSTTEHNRNK</sequence>
<comment type="caution">
    <text evidence="1">The sequence shown here is derived from an EMBL/GenBank/DDBJ whole genome shotgun (WGS) entry which is preliminary data.</text>
</comment>
<accession>A0A7K9DZD4</accession>
<protein>
    <submittedName>
        <fullName evidence="1">ABCAD protein</fullName>
    </submittedName>
</protein>
<keyword evidence="2" id="KW-1185">Reference proteome</keyword>
<dbReference type="OrthoDB" id="9833608at2759"/>